<dbReference type="GO" id="GO:0030687">
    <property type="term" value="C:preribosome, large subunit precursor"/>
    <property type="evidence" value="ECO:0007669"/>
    <property type="project" value="TreeGrafter"/>
</dbReference>
<sequence>MGEEISPRIRKSGKSKKNVCDEESLSKDECVVEIKEEDAQPDVVPDTQRAVVSKTRVFRTIHSRRKVMANLKLEKRKDKKERQKERREERERLGKKAPPKLVPRTIESTRETDHTVLTGDAEEDAEVLLDEEADEMASYFQKEAEPKVLVTTSEGASSPGVRIAKDLSRLIPNAEFFFRKKTSIKGTVEKAKLRGYTDVMIVHESHKKCDGFVLIHLPNGPTAHFKMSSMKTTNMLRHHWESIGNERPEIILNNFSTKLGHRVARMLASLFHYDPEFKGRRVVTFHNQRDFIFFRQHRYEFKSGQKVALRELGPRFTLKLRWLQRGTFDTKHGEYEWIHRRGEMDTSRRRFHL</sequence>
<evidence type="ECO:0000256" key="1">
    <source>
        <dbReference type="SAM" id="MobiDB-lite"/>
    </source>
</evidence>
<organism evidence="3">
    <name type="scientific">Notodromas monacha</name>
    <dbReference type="NCBI Taxonomy" id="399045"/>
    <lineage>
        <taxon>Eukaryota</taxon>
        <taxon>Metazoa</taxon>
        <taxon>Ecdysozoa</taxon>
        <taxon>Arthropoda</taxon>
        <taxon>Crustacea</taxon>
        <taxon>Oligostraca</taxon>
        <taxon>Ostracoda</taxon>
        <taxon>Podocopa</taxon>
        <taxon>Podocopida</taxon>
        <taxon>Cypridocopina</taxon>
        <taxon>Cypridoidea</taxon>
        <taxon>Cyprididae</taxon>
        <taxon>Notodromas</taxon>
    </lineage>
</organism>
<protein>
    <recommendedName>
        <fullName evidence="2">Brix domain-containing protein</fullName>
    </recommendedName>
</protein>
<dbReference type="AlphaFoldDB" id="A0A7R9BJL2"/>
<proteinExistence type="predicted"/>
<name>A0A7R9BJL2_9CRUS</name>
<dbReference type="Proteomes" id="UP000678499">
    <property type="component" value="Unassembled WGS sequence"/>
</dbReference>
<evidence type="ECO:0000313" key="3">
    <source>
        <dbReference type="EMBL" id="CAD7275786.1"/>
    </source>
</evidence>
<evidence type="ECO:0000313" key="4">
    <source>
        <dbReference type="Proteomes" id="UP000678499"/>
    </source>
</evidence>
<dbReference type="EMBL" id="OA882518">
    <property type="protein sequence ID" value="CAD7275786.1"/>
    <property type="molecule type" value="Genomic_DNA"/>
</dbReference>
<feature type="compositionally biased region" description="Basic residues" evidence="1">
    <location>
        <begin position="8"/>
        <end position="17"/>
    </location>
</feature>
<dbReference type="EMBL" id="CAJPEX010000481">
    <property type="protein sequence ID" value="CAG0915938.1"/>
    <property type="molecule type" value="Genomic_DNA"/>
</dbReference>
<feature type="compositionally biased region" description="Basic and acidic residues" evidence="1">
    <location>
        <begin position="72"/>
        <end position="94"/>
    </location>
</feature>
<accession>A0A7R9BJL2</accession>
<dbReference type="GO" id="GO:0000460">
    <property type="term" value="P:maturation of 5.8S rRNA"/>
    <property type="evidence" value="ECO:0007669"/>
    <property type="project" value="TreeGrafter"/>
</dbReference>
<dbReference type="SUPFAM" id="SSF52954">
    <property type="entry name" value="Class II aaRS ABD-related"/>
    <property type="match status" value="1"/>
</dbReference>
<dbReference type="InterPro" id="IPR007109">
    <property type="entry name" value="Brix"/>
</dbReference>
<feature type="region of interest" description="Disordered" evidence="1">
    <location>
        <begin position="1"/>
        <end position="26"/>
    </location>
</feature>
<feature type="domain" description="Brix" evidence="2">
    <location>
        <begin position="146"/>
        <end position="329"/>
    </location>
</feature>
<dbReference type="FunFam" id="3.40.50.10480:FF:000002">
    <property type="entry name" value="Ribosome production factor 1"/>
    <property type="match status" value="1"/>
</dbReference>
<dbReference type="GO" id="GO:0042134">
    <property type="term" value="F:rRNA primary transcript binding"/>
    <property type="evidence" value="ECO:0007669"/>
    <property type="project" value="InterPro"/>
</dbReference>
<evidence type="ECO:0000259" key="2">
    <source>
        <dbReference type="PROSITE" id="PS50833"/>
    </source>
</evidence>
<dbReference type="Pfam" id="PF04427">
    <property type="entry name" value="Brix"/>
    <property type="match status" value="1"/>
</dbReference>
<dbReference type="GO" id="GO:0000470">
    <property type="term" value="P:maturation of LSU-rRNA"/>
    <property type="evidence" value="ECO:0007669"/>
    <property type="project" value="TreeGrafter"/>
</dbReference>
<feature type="region of interest" description="Disordered" evidence="1">
    <location>
        <begin position="70"/>
        <end position="97"/>
    </location>
</feature>
<dbReference type="GO" id="GO:0005730">
    <property type="term" value="C:nucleolus"/>
    <property type="evidence" value="ECO:0007669"/>
    <property type="project" value="TreeGrafter"/>
</dbReference>
<dbReference type="Gene3D" id="3.40.50.10480">
    <property type="entry name" value="Probable brix-domain ribosomal biogenesis protein"/>
    <property type="match status" value="1"/>
</dbReference>
<dbReference type="PANTHER" id="PTHR22734">
    <property type="entry name" value="U3 SMALL NUCLEOLAR RIBONUCLEOPROTEIN PROTEIN IMP4"/>
    <property type="match status" value="1"/>
</dbReference>
<dbReference type="PROSITE" id="PS50833">
    <property type="entry name" value="BRIX"/>
    <property type="match status" value="1"/>
</dbReference>
<keyword evidence="4" id="KW-1185">Reference proteome</keyword>
<dbReference type="InterPro" id="IPR044281">
    <property type="entry name" value="IMP4/RPF1"/>
</dbReference>
<reference evidence="3" key="1">
    <citation type="submission" date="2020-11" db="EMBL/GenBank/DDBJ databases">
        <authorList>
            <person name="Tran Van P."/>
        </authorList>
    </citation>
    <scope>NUCLEOTIDE SEQUENCE</scope>
</reference>
<dbReference type="OrthoDB" id="264354at2759"/>
<dbReference type="PANTHER" id="PTHR22734:SF3">
    <property type="entry name" value="RIBOSOME PRODUCTION FACTOR 1"/>
    <property type="match status" value="1"/>
</dbReference>
<dbReference type="SMART" id="SM00879">
    <property type="entry name" value="Brix"/>
    <property type="match status" value="1"/>
</dbReference>
<gene>
    <name evidence="3" type="ORF">NMOB1V02_LOCUS3573</name>
</gene>